<feature type="disulfide bond" evidence="5">
    <location>
        <begin position="555"/>
        <end position="582"/>
    </location>
</feature>
<gene>
    <name evidence="9" type="ORF">D4764_02G0012210</name>
</gene>
<dbReference type="AlphaFoldDB" id="A0A5C6NPT9"/>
<accession>A0A5C6NPT9</accession>
<feature type="domain" description="Sushi" evidence="8">
    <location>
        <begin position="336"/>
        <end position="398"/>
    </location>
</feature>
<feature type="compositionally biased region" description="Basic and acidic residues" evidence="6">
    <location>
        <begin position="56"/>
        <end position="65"/>
    </location>
</feature>
<feature type="region of interest" description="Disordered" evidence="6">
    <location>
        <begin position="1"/>
        <end position="77"/>
    </location>
</feature>
<feature type="domain" description="Sushi" evidence="8">
    <location>
        <begin position="527"/>
        <end position="584"/>
    </location>
</feature>
<dbReference type="Gene3D" id="2.60.120.290">
    <property type="entry name" value="Spermadhesin, CUB domain"/>
    <property type="match status" value="2"/>
</dbReference>
<comment type="caution">
    <text evidence="5">Lacks conserved residue(s) required for the propagation of feature annotation.</text>
</comment>
<feature type="domain" description="Sushi" evidence="8">
    <location>
        <begin position="162"/>
        <end position="223"/>
    </location>
</feature>
<dbReference type="Gene3D" id="2.10.70.10">
    <property type="entry name" value="Complement Module, domain 1"/>
    <property type="match status" value="5"/>
</dbReference>
<evidence type="ECO:0000256" key="4">
    <source>
        <dbReference type="ARBA" id="ARBA00023157"/>
    </source>
</evidence>
<evidence type="ECO:0000256" key="1">
    <source>
        <dbReference type="ARBA" id="ARBA00022659"/>
    </source>
</evidence>
<keyword evidence="2" id="KW-0732">Signal</keyword>
<dbReference type="CDD" id="cd00041">
    <property type="entry name" value="CUB"/>
    <property type="match status" value="2"/>
</dbReference>
<feature type="compositionally biased region" description="Basic and acidic residues" evidence="6">
    <location>
        <begin position="1"/>
        <end position="49"/>
    </location>
</feature>
<keyword evidence="1 5" id="KW-0768">Sushi</keyword>
<keyword evidence="10" id="KW-1185">Reference proteome</keyword>
<dbReference type="PANTHER" id="PTHR45656">
    <property type="entry name" value="PROTEIN CBR-CLEC-78"/>
    <property type="match status" value="1"/>
</dbReference>
<dbReference type="Pfam" id="PF00084">
    <property type="entry name" value="Sushi"/>
    <property type="match status" value="5"/>
</dbReference>
<evidence type="ECO:0000313" key="9">
    <source>
        <dbReference type="EMBL" id="TWW68180.1"/>
    </source>
</evidence>
<sequence length="626" mass="68237">MFVIHDGEGKGRGLEGRRGGGEERRGEERRGEERRGEERRAERLPDFHHPAFLRPAGDDVIKGGSDDEQSSGDRGPAEKLRLRLSSSDEACLQLTSPTGSISPPVSLIRDGPETASPQLGVFSGNTALESAYSTSQKVLIQFHSDFSTGGFFILNFHAYRLKKCPAPPVVENAELFYEDKDFQIGDVVRYTCLPGYTLVGTAALTCQLNSHLLFEAPPPTCQAQCPANEERTSSSGVILSPGFPGNYPNSQTCSWLLRMIPGSTVNIYVEVFHSEKQFDELEIFDGSSGQSPLLVALSGNHSSQLNFTSKTNQLYLRWSTDHATNKRGFKIRYSAAYCSINDPPLNGGVINRTRLRPGSRLLYYCNRGYRLVGSSNATCRLYPNGLFQWDTPPPICQAVSCGLPQAVGNGTFQANRYTVGSQVSYRCDEGHRPDPDRPLTAVCLEDGSWSNAAAAPRCLPLHCSSIEGILSEHMTYRLLVGRLGEFGSILMLECSTGYFLGVGHRTLHCRANGTWEGSEDPATCKIISCGELPSPPFGTKLGTLVTFGATAIFMCNHGYTLVGSHVRECGANGLWSGAETRCLGDQASRGSREASPTLHVHAQIDQELLYGSRNPESSTWSRSIGV</sequence>
<dbReference type="InterPro" id="IPR000859">
    <property type="entry name" value="CUB_dom"/>
</dbReference>
<dbReference type="EMBL" id="RHFK02000012">
    <property type="protein sequence ID" value="TWW68180.1"/>
    <property type="molecule type" value="Genomic_DNA"/>
</dbReference>
<keyword evidence="3" id="KW-0677">Repeat</keyword>
<evidence type="ECO:0000256" key="3">
    <source>
        <dbReference type="ARBA" id="ARBA00022737"/>
    </source>
</evidence>
<dbReference type="InterPro" id="IPR000436">
    <property type="entry name" value="Sushi_SCR_CCP_dom"/>
</dbReference>
<feature type="domain" description="Sushi" evidence="8">
    <location>
        <begin position="461"/>
        <end position="526"/>
    </location>
</feature>
<name>A0A5C6NPT9_9TELE</name>
<evidence type="ECO:0000259" key="7">
    <source>
        <dbReference type="PROSITE" id="PS01180"/>
    </source>
</evidence>
<protein>
    <submittedName>
        <fullName evidence="9">CUB and sushi domain-containing protein 1</fullName>
    </submittedName>
</protein>
<comment type="caution">
    <text evidence="9">The sequence shown here is derived from an EMBL/GenBank/DDBJ whole genome shotgun (WGS) entry which is preliminary data.</text>
</comment>
<proteinExistence type="predicted"/>
<dbReference type="SUPFAM" id="SSF49854">
    <property type="entry name" value="Spermadhesin, CUB domain"/>
    <property type="match status" value="2"/>
</dbReference>
<dbReference type="Pfam" id="PF00431">
    <property type="entry name" value="CUB"/>
    <property type="match status" value="1"/>
</dbReference>
<feature type="domain" description="Sushi" evidence="8">
    <location>
        <begin position="399"/>
        <end position="460"/>
    </location>
</feature>
<evidence type="ECO:0000313" key="10">
    <source>
        <dbReference type="Proteomes" id="UP000324091"/>
    </source>
</evidence>
<keyword evidence="4 5" id="KW-1015">Disulfide bond</keyword>
<evidence type="ECO:0000256" key="6">
    <source>
        <dbReference type="SAM" id="MobiDB-lite"/>
    </source>
</evidence>
<evidence type="ECO:0000259" key="8">
    <source>
        <dbReference type="PROSITE" id="PS50923"/>
    </source>
</evidence>
<dbReference type="SMART" id="SM00042">
    <property type="entry name" value="CUB"/>
    <property type="match status" value="1"/>
</dbReference>
<feature type="domain" description="CUB" evidence="7">
    <location>
        <begin position="225"/>
        <end position="336"/>
    </location>
</feature>
<evidence type="ECO:0000256" key="5">
    <source>
        <dbReference type="PROSITE-ProRule" id="PRU00302"/>
    </source>
</evidence>
<dbReference type="SUPFAM" id="SSF57535">
    <property type="entry name" value="Complement control module/SCR domain"/>
    <property type="match status" value="5"/>
</dbReference>
<evidence type="ECO:0000256" key="2">
    <source>
        <dbReference type="ARBA" id="ARBA00022729"/>
    </source>
</evidence>
<reference evidence="9 10" key="1">
    <citation type="submission" date="2019-04" db="EMBL/GenBank/DDBJ databases">
        <title>Chromosome genome assembly for Takifugu flavidus.</title>
        <authorList>
            <person name="Xiao S."/>
        </authorList>
    </citation>
    <scope>NUCLEOTIDE SEQUENCE [LARGE SCALE GENOMIC DNA]</scope>
    <source>
        <strain evidence="9">HTHZ2018</strain>
        <tissue evidence="9">Muscle</tissue>
    </source>
</reference>
<dbReference type="InterPro" id="IPR051277">
    <property type="entry name" value="SEZ6_CSMD_C4BPB_Regulators"/>
</dbReference>
<dbReference type="PROSITE" id="PS01180">
    <property type="entry name" value="CUB"/>
    <property type="match status" value="1"/>
</dbReference>
<dbReference type="InterPro" id="IPR035976">
    <property type="entry name" value="Sushi/SCR/CCP_sf"/>
</dbReference>
<dbReference type="FunFam" id="2.60.120.290:FF:000001">
    <property type="entry name" value="CUB and sushi domain-containing protein 3 isoform X1"/>
    <property type="match status" value="1"/>
</dbReference>
<dbReference type="Proteomes" id="UP000324091">
    <property type="component" value="Chromosome 2"/>
</dbReference>
<dbReference type="CDD" id="cd00033">
    <property type="entry name" value="CCP"/>
    <property type="match status" value="5"/>
</dbReference>
<organism evidence="9 10">
    <name type="scientific">Takifugu flavidus</name>
    <name type="common">sansaifugu</name>
    <dbReference type="NCBI Taxonomy" id="433684"/>
    <lineage>
        <taxon>Eukaryota</taxon>
        <taxon>Metazoa</taxon>
        <taxon>Chordata</taxon>
        <taxon>Craniata</taxon>
        <taxon>Vertebrata</taxon>
        <taxon>Euteleostomi</taxon>
        <taxon>Actinopterygii</taxon>
        <taxon>Neopterygii</taxon>
        <taxon>Teleostei</taxon>
        <taxon>Neoteleostei</taxon>
        <taxon>Acanthomorphata</taxon>
        <taxon>Eupercaria</taxon>
        <taxon>Tetraodontiformes</taxon>
        <taxon>Tetradontoidea</taxon>
        <taxon>Tetraodontidae</taxon>
        <taxon>Takifugu</taxon>
    </lineage>
</organism>
<dbReference type="PANTHER" id="PTHR45656:SF4">
    <property type="entry name" value="PROTEIN CBR-CLEC-78"/>
    <property type="match status" value="1"/>
</dbReference>
<dbReference type="InterPro" id="IPR035914">
    <property type="entry name" value="Sperma_CUB_dom_sf"/>
</dbReference>
<dbReference type="PROSITE" id="PS50923">
    <property type="entry name" value="SUSHI"/>
    <property type="match status" value="5"/>
</dbReference>
<dbReference type="SMART" id="SM00032">
    <property type="entry name" value="CCP"/>
    <property type="match status" value="5"/>
</dbReference>